<dbReference type="GO" id="GO:0005886">
    <property type="term" value="C:plasma membrane"/>
    <property type="evidence" value="ECO:0007669"/>
    <property type="project" value="UniProtKB-SubCell"/>
</dbReference>
<feature type="transmembrane region" description="Helical" evidence="8">
    <location>
        <begin position="333"/>
        <end position="366"/>
    </location>
</feature>
<sequence>MEHRPGDFLAWFKIIAASVFLFWGLNNIEVLWSGVLVFLQVIAPFVLGFAIAFMMNIPMKFNEHLLFVQLRIPMPECLKRPLALLITVIMILGILSIVMVSVIPELMTTMRLLRNNLPQYFEKTQDWLEQLLATWQYQDAVRWVESLKFDWNQIFNNITEMVRASLGGIFNSTVSVVTSIFSGMITFILSLVFAGYMLMQKETLRKQLSKLLYAYATPEHSQTTLEILALSQKIFSSFIAGQFLEAVILGMLFLVFMLIFRFPYALVISMFIGFASLVPVFGAFIGLFIGFFLILLVNPIQAFWFNVLFLIIQQIEGNLVYPKVMSTRIGLPSIWVLLAVTIGGSLFGILGILLFIPLASVFYTLLRREVHRKLGEKDVPIQVITQPPVVDVALLGPSTEPTCEEVPPHEA</sequence>
<evidence type="ECO:0000256" key="7">
    <source>
        <dbReference type="ARBA" id="ARBA00023136"/>
    </source>
</evidence>
<evidence type="ECO:0008006" key="10">
    <source>
        <dbReference type="Google" id="ProtNLM"/>
    </source>
</evidence>
<dbReference type="AlphaFoldDB" id="A0A644ZX24"/>
<organism evidence="9">
    <name type="scientific">bioreactor metagenome</name>
    <dbReference type="NCBI Taxonomy" id="1076179"/>
    <lineage>
        <taxon>unclassified sequences</taxon>
        <taxon>metagenomes</taxon>
        <taxon>ecological metagenomes</taxon>
    </lineage>
</organism>
<evidence type="ECO:0000256" key="3">
    <source>
        <dbReference type="ARBA" id="ARBA00022448"/>
    </source>
</evidence>
<dbReference type="GO" id="GO:0055085">
    <property type="term" value="P:transmembrane transport"/>
    <property type="evidence" value="ECO:0007669"/>
    <property type="project" value="TreeGrafter"/>
</dbReference>
<keyword evidence="4" id="KW-1003">Cell membrane</keyword>
<feature type="transmembrane region" description="Helical" evidence="8">
    <location>
        <begin position="266"/>
        <end position="296"/>
    </location>
</feature>
<comment type="similarity">
    <text evidence="2">Belongs to the autoinducer-2 exporter (AI-2E) (TC 2.A.86) family.</text>
</comment>
<evidence type="ECO:0000256" key="2">
    <source>
        <dbReference type="ARBA" id="ARBA00009773"/>
    </source>
</evidence>
<evidence type="ECO:0000313" key="9">
    <source>
        <dbReference type="EMBL" id="MPM45519.1"/>
    </source>
</evidence>
<protein>
    <recommendedName>
        <fullName evidence="10">AI-2E family transporter</fullName>
    </recommendedName>
</protein>
<evidence type="ECO:0000256" key="8">
    <source>
        <dbReference type="SAM" id="Phobius"/>
    </source>
</evidence>
<dbReference type="PANTHER" id="PTHR21716">
    <property type="entry name" value="TRANSMEMBRANE PROTEIN"/>
    <property type="match status" value="1"/>
</dbReference>
<keyword evidence="3" id="KW-0813">Transport</keyword>
<accession>A0A644ZX24</accession>
<evidence type="ECO:0000256" key="4">
    <source>
        <dbReference type="ARBA" id="ARBA00022475"/>
    </source>
</evidence>
<evidence type="ECO:0000256" key="1">
    <source>
        <dbReference type="ARBA" id="ARBA00004651"/>
    </source>
</evidence>
<evidence type="ECO:0000256" key="5">
    <source>
        <dbReference type="ARBA" id="ARBA00022692"/>
    </source>
</evidence>
<feature type="transmembrane region" description="Helical" evidence="8">
    <location>
        <begin position="31"/>
        <end position="55"/>
    </location>
</feature>
<comment type="subcellular location">
    <subcellularLocation>
        <location evidence="1">Cell membrane</location>
        <topology evidence="1">Multi-pass membrane protein</topology>
    </subcellularLocation>
</comment>
<feature type="transmembrane region" description="Helical" evidence="8">
    <location>
        <begin position="82"/>
        <end position="103"/>
    </location>
</feature>
<reference evidence="9" key="1">
    <citation type="submission" date="2019-08" db="EMBL/GenBank/DDBJ databases">
        <authorList>
            <person name="Kucharzyk K."/>
            <person name="Murdoch R.W."/>
            <person name="Higgins S."/>
            <person name="Loffler F."/>
        </authorList>
    </citation>
    <scope>NUCLEOTIDE SEQUENCE</scope>
</reference>
<feature type="transmembrane region" description="Helical" evidence="8">
    <location>
        <begin position="238"/>
        <end position="260"/>
    </location>
</feature>
<dbReference type="PANTHER" id="PTHR21716:SF53">
    <property type="entry name" value="PERMEASE PERM-RELATED"/>
    <property type="match status" value="1"/>
</dbReference>
<feature type="transmembrane region" description="Helical" evidence="8">
    <location>
        <begin position="180"/>
        <end position="199"/>
    </location>
</feature>
<keyword evidence="7 8" id="KW-0472">Membrane</keyword>
<comment type="caution">
    <text evidence="9">The sequence shown here is derived from an EMBL/GenBank/DDBJ whole genome shotgun (WGS) entry which is preliminary data.</text>
</comment>
<dbReference type="Pfam" id="PF01594">
    <property type="entry name" value="AI-2E_transport"/>
    <property type="match status" value="1"/>
</dbReference>
<proteinExistence type="inferred from homology"/>
<keyword evidence="5 8" id="KW-0812">Transmembrane</keyword>
<feature type="transmembrane region" description="Helical" evidence="8">
    <location>
        <begin position="303"/>
        <end position="321"/>
    </location>
</feature>
<keyword evidence="6 8" id="KW-1133">Transmembrane helix</keyword>
<dbReference type="InterPro" id="IPR002549">
    <property type="entry name" value="AI-2E-like"/>
</dbReference>
<gene>
    <name evidence="9" type="ORF">SDC9_92206</name>
</gene>
<feature type="transmembrane region" description="Helical" evidence="8">
    <location>
        <begin position="7"/>
        <end position="25"/>
    </location>
</feature>
<name>A0A644ZX24_9ZZZZ</name>
<evidence type="ECO:0000256" key="6">
    <source>
        <dbReference type="ARBA" id="ARBA00022989"/>
    </source>
</evidence>
<dbReference type="EMBL" id="VSSQ01010906">
    <property type="protein sequence ID" value="MPM45519.1"/>
    <property type="molecule type" value="Genomic_DNA"/>
</dbReference>